<dbReference type="GO" id="GO:0004497">
    <property type="term" value="F:monooxygenase activity"/>
    <property type="evidence" value="ECO:0007669"/>
    <property type="project" value="UniProtKB-KW"/>
</dbReference>
<evidence type="ECO:0000256" key="5">
    <source>
        <dbReference type="ARBA" id="ARBA00022723"/>
    </source>
</evidence>
<sequence>MDTALLGRVPDNPPAILLVSLLICIILYACWPAKYPRLPPGPRGLPVLGNALQIPREHQEKVFFKWGQQYGEIVYARLFRTPAIIINSLQAARDLLEKQSANYSDRPSFTLIGDLMDMHGLLPFLPYGPRFRKARKWFYSAFHPQVAVKYQTFQRREANIVLDGLLQDPAAYSKHFTRFGAAVLMEVTYGHQVTTDNDLFVRAAHDAMSGIANAGSAGGGLVDFFPVLKYYPSWMPGGGFQTYAQKVYESGQTMRNAPYDMVKERFSSATGARPCFTSNLIEEHLCSDGGLSPQDEQDIKDAAGTFYAAGAETLDAVMNTFILAMVRHPEVFRKAREEMDRVVGSDRLPDFDDRASLPYLNCVIKEVYRWNPPGPLAIPHAATNEGEYCGYHIPAGSMVIPNIWAMCRCGDTYPLPDMFNPERFMSKFNEDLIDPKSVVFGFGRRICPGKDFADSSAYLLMSNIIATMDIAKALDRDGLEITPPLEFTSGMQSKAVQVFYYAEV</sequence>
<feature type="transmembrane region" description="Helical" evidence="11">
    <location>
        <begin position="15"/>
        <end position="33"/>
    </location>
</feature>
<keyword evidence="4 9" id="KW-0349">Heme</keyword>
<dbReference type="GO" id="GO:0020037">
    <property type="term" value="F:heme binding"/>
    <property type="evidence" value="ECO:0007669"/>
    <property type="project" value="InterPro"/>
</dbReference>
<keyword evidence="6 10" id="KW-0560">Oxidoreductase</keyword>
<evidence type="ECO:0000313" key="13">
    <source>
        <dbReference type="Proteomes" id="UP000813824"/>
    </source>
</evidence>
<dbReference type="Pfam" id="PF00067">
    <property type="entry name" value="p450"/>
    <property type="match status" value="1"/>
</dbReference>
<keyword evidence="13" id="KW-1185">Reference proteome</keyword>
<dbReference type="InterPro" id="IPR001128">
    <property type="entry name" value="Cyt_P450"/>
</dbReference>
<feature type="binding site" description="axial binding residue" evidence="9">
    <location>
        <position position="447"/>
    </location>
    <ligand>
        <name>heme</name>
        <dbReference type="ChEBI" id="CHEBI:30413"/>
    </ligand>
    <ligandPart>
        <name>Fe</name>
        <dbReference type="ChEBI" id="CHEBI:18248"/>
    </ligandPart>
</feature>
<dbReference type="AlphaFoldDB" id="A0A8K0UJ19"/>
<dbReference type="InterPro" id="IPR050364">
    <property type="entry name" value="Cytochrome_P450_fung"/>
</dbReference>
<comment type="pathway">
    <text evidence="2">Secondary metabolite biosynthesis.</text>
</comment>
<evidence type="ECO:0000313" key="12">
    <source>
        <dbReference type="EMBL" id="KAH8093154.1"/>
    </source>
</evidence>
<keyword evidence="11" id="KW-0812">Transmembrane</keyword>
<dbReference type="InterPro" id="IPR002401">
    <property type="entry name" value="Cyt_P450_E_grp-I"/>
</dbReference>
<evidence type="ECO:0000256" key="7">
    <source>
        <dbReference type="ARBA" id="ARBA00023004"/>
    </source>
</evidence>
<dbReference type="PRINTS" id="PR00463">
    <property type="entry name" value="EP450I"/>
</dbReference>
<dbReference type="OrthoDB" id="3934656at2759"/>
<evidence type="ECO:0000256" key="3">
    <source>
        <dbReference type="ARBA" id="ARBA00010617"/>
    </source>
</evidence>
<gene>
    <name evidence="12" type="ORF">BXZ70DRAFT_1010638</name>
</gene>
<dbReference type="PROSITE" id="PS00086">
    <property type="entry name" value="CYTOCHROME_P450"/>
    <property type="match status" value="1"/>
</dbReference>
<dbReference type="EMBL" id="JAEVFJ010000030">
    <property type="protein sequence ID" value="KAH8093154.1"/>
    <property type="molecule type" value="Genomic_DNA"/>
</dbReference>
<dbReference type="Gene3D" id="1.10.630.10">
    <property type="entry name" value="Cytochrome P450"/>
    <property type="match status" value="1"/>
</dbReference>
<dbReference type="InterPro" id="IPR036396">
    <property type="entry name" value="Cyt_P450_sf"/>
</dbReference>
<dbReference type="Proteomes" id="UP000813824">
    <property type="component" value="Unassembled WGS sequence"/>
</dbReference>
<evidence type="ECO:0000256" key="9">
    <source>
        <dbReference type="PIRSR" id="PIRSR602401-1"/>
    </source>
</evidence>
<evidence type="ECO:0000256" key="4">
    <source>
        <dbReference type="ARBA" id="ARBA00022617"/>
    </source>
</evidence>
<protein>
    <submittedName>
        <fullName evidence="12">Cytochrome P450</fullName>
    </submittedName>
</protein>
<evidence type="ECO:0000256" key="8">
    <source>
        <dbReference type="ARBA" id="ARBA00023033"/>
    </source>
</evidence>
<comment type="caution">
    <text evidence="12">The sequence shown here is derived from an EMBL/GenBank/DDBJ whole genome shotgun (WGS) entry which is preliminary data.</text>
</comment>
<name>A0A8K0UJ19_9AGAR</name>
<dbReference type="PANTHER" id="PTHR46300">
    <property type="entry name" value="P450, PUTATIVE (EUROFUNG)-RELATED-RELATED"/>
    <property type="match status" value="1"/>
</dbReference>
<proteinExistence type="inferred from homology"/>
<keyword evidence="7 9" id="KW-0408">Iron</keyword>
<evidence type="ECO:0000256" key="2">
    <source>
        <dbReference type="ARBA" id="ARBA00005179"/>
    </source>
</evidence>
<dbReference type="GO" id="GO:0005506">
    <property type="term" value="F:iron ion binding"/>
    <property type="evidence" value="ECO:0007669"/>
    <property type="project" value="InterPro"/>
</dbReference>
<dbReference type="InterPro" id="IPR017972">
    <property type="entry name" value="Cyt_P450_CS"/>
</dbReference>
<evidence type="ECO:0000256" key="10">
    <source>
        <dbReference type="RuleBase" id="RU000461"/>
    </source>
</evidence>
<evidence type="ECO:0000256" key="6">
    <source>
        <dbReference type="ARBA" id="ARBA00023002"/>
    </source>
</evidence>
<evidence type="ECO:0000256" key="11">
    <source>
        <dbReference type="SAM" id="Phobius"/>
    </source>
</evidence>
<comment type="cofactor">
    <cofactor evidence="1 9">
        <name>heme</name>
        <dbReference type="ChEBI" id="CHEBI:30413"/>
    </cofactor>
</comment>
<dbReference type="SUPFAM" id="SSF48264">
    <property type="entry name" value="Cytochrome P450"/>
    <property type="match status" value="1"/>
</dbReference>
<organism evidence="12 13">
    <name type="scientific">Cristinia sonorae</name>
    <dbReference type="NCBI Taxonomy" id="1940300"/>
    <lineage>
        <taxon>Eukaryota</taxon>
        <taxon>Fungi</taxon>
        <taxon>Dikarya</taxon>
        <taxon>Basidiomycota</taxon>
        <taxon>Agaricomycotina</taxon>
        <taxon>Agaricomycetes</taxon>
        <taxon>Agaricomycetidae</taxon>
        <taxon>Agaricales</taxon>
        <taxon>Pleurotineae</taxon>
        <taxon>Stephanosporaceae</taxon>
        <taxon>Cristinia</taxon>
    </lineage>
</organism>
<reference evidence="12" key="1">
    <citation type="journal article" date="2021" name="New Phytol.">
        <title>Evolutionary innovations through gain and loss of genes in the ectomycorrhizal Boletales.</title>
        <authorList>
            <person name="Wu G."/>
            <person name="Miyauchi S."/>
            <person name="Morin E."/>
            <person name="Kuo A."/>
            <person name="Drula E."/>
            <person name="Varga T."/>
            <person name="Kohler A."/>
            <person name="Feng B."/>
            <person name="Cao Y."/>
            <person name="Lipzen A."/>
            <person name="Daum C."/>
            <person name="Hundley H."/>
            <person name="Pangilinan J."/>
            <person name="Johnson J."/>
            <person name="Barry K."/>
            <person name="LaButti K."/>
            <person name="Ng V."/>
            <person name="Ahrendt S."/>
            <person name="Min B."/>
            <person name="Choi I.G."/>
            <person name="Park H."/>
            <person name="Plett J.M."/>
            <person name="Magnuson J."/>
            <person name="Spatafora J.W."/>
            <person name="Nagy L.G."/>
            <person name="Henrissat B."/>
            <person name="Grigoriev I.V."/>
            <person name="Yang Z.L."/>
            <person name="Xu J."/>
            <person name="Martin F.M."/>
        </authorList>
    </citation>
    <scope>NUCLEOTIDE SEQUENCE</scope>
    <source>
        <strain evidence="12">KKN 215</strain>
    </source>
</reference>
<evidence type="ECO:0000256" key="1">
    <source>
        <dbReference type="ARBA" id="ARBA00001971"/>
    </source>
</evidence>
<dbReference type="PANTHER" id="PTHR46300:SF7">
    <property type="entry name" value="P450, PUTATIVE (EUROFUNG)-RELATED"/>
    <property type="match status" value="1"/>
</dbReference>
<keyword evidence="5 9" id="KW-0479">Metal-binding</keyword>
<keyword evidence="8 10" id="KW-0503">Monooxygenase</keyword>
<keyword evidence="11" id="KW-0472">Membrane</keyword>
<dbReference type="CDD" id="cd11065">
    <property type="entry name" value="CYP64-like"/>
    <property type="match status" value="1"/>
</dbReference>
<comment type="similarity">
    <text evidence="3 10">Belongs to the cytochrome P450 family.</text>
</comment>
<keyword evidence="11" id="KW-1133">Transmembrane helix</keyword>
<dbReference type="GO" id="GO:0016705">
    <property type="term" value="F:oxidoreductase activity, acting on paired donors, with incorporation or reduction of molecular oxygen"/>
    <property type="evidence" value="ECO:0007669"/>
    <property type="project" value="InterPro"/>
</dbReference>
<accession>A0A8K0UJ19</accession>